<dbReference type="AlphaFoldDB" id="A0A6A7RUC4"/>
<name>A0A6A7RUC4_9PROT</name>
<gene>
    <name evidence="1" type="ORF">CRU78_12005</name>
</gene>
<dbReference type="Proteomes" id="UP000342300">
    <property type="component" value="Unassembled WGS sequence"/>
</dbReference>
<evidence type="ECO:0000313" key="1">
    <source>
        <dbReference type="EMBL" id="MQM31197.1"/>
    </source>
</evidence>
<reference evidence="1 2" key="1">
    <citation type="submission" date="2017-09" db="EMBL/GenBank/DDBJ databases">
        <title>Metagenomic Analysis Reveals Denitrifying Candidatus Accumulibacter and Flanking Population as a Source of N2O.</title>
        <authorList>
            <person name="Gao H."/>
            <person name="Mao Y."/>
            <person name="Zhao X."/>
            <person name="Liu W.-T."/>
            <person name="Zhang T."/>
            <person name="Wells G."/>
        </authorList>
    </citation>
    <scope>NUCLEOTIDE SEQUENCE [LARGE SCALE GENOMIC DNA]</scope>
    <source>
        <strain evidence="1">CANDO_2_IC</strain>
    </source>
</reference>
<comment type="caution">
    <text evidence="1">The sequence shown here is derived from an EMBL/GenBank/DDBJ whole genome shotgun (WGS) entry which is preliminary data.</text>
</comment>
<proteinExistence type="predicted"/>
<sequence length="222" mass="22803">MANSTTHLDLIAQSQSSKEVTANALVDAGSPAALFGRRGSLCSGLTWFYYGGVMMVDGVLTAIANSAAALTLTASTTNYIEATRASVVSKNTVGFTGGSIPLYTAVTETSSVTSYTDQRAWGAPAYLPSNGSIAVTTADADLTAPANADKARCSYLTTTGALTAKRNVIVPHGWQAIVFCNNSGAFTTTFKTAAGSSVVVVQGKQALLLTDGSNVVRITPDT</sequence>
<dbReference type="EMBL" id="PDHS01000279">
    <property type="protein sequence ID" value="MQM31197.1"/>
    <property type="molecule type" value="Genomic_DNA"/>
</dbReference>
<protein>
    <submittedName>
        <fullName evidence="1">Uncharacterized protein</fullName>
    </submittedName>
</protein>
<organism evidence="1 2">
    <name type="scientific">Candidatus Accumulibacter phosphatis</name>
    <dbReference type="NCBI Taxonomy" id="327160"/>
    <lineage>
        <taxon>Bacteria</taxon>
        <taxon>Pseudomonadati</taxon>
        <taxon>Pseudomonadota</taxon>
        <taxon>Betaproteobacteria</taxon>
        <taxon>Candidatus Accumulibacter</taxon>
    </lineage>
</organism>
<evidence type="ECO:0000313" key="2">
    <source>
        <dbReference type="Proteomes" id="UP000342300"/>
    </source>
</evidence>
<accession>A0A6A7RUC4</accession>